<organism evidence="2 3">
    <name type="scientific">Achaetomium macrosporum</name>
    <dbReference type="NCBI Taxonomy" id="79813"/>
    <lineage>
        <taxon>Eukaryota</taxon>
        <taxon>Fungi</taxon>
        <taxon>Dikarya</taxon>
        <taxon>Ascomycota</taxon>
        <taxon>Pezizomycotina</taxon>
        <taxon>Sordariomycetes</taxon>
        <taxon>Sordariomycetidae</taxon>
        <taxon>Sordariales</taxon>
        <taxon>Chaetomiaceae</taxon>
        <taxon>Achaetomium</taxon>
    </lineage>
</organism>
<reference evidence="2" key="1">
    <citation type="journal article" date="2023" name="Mol. Phylogenet. Evol.">
        <title>Genome-scale phylogeny and comparative genomics of the fungal order Sordariales.</title>
        <authorList>
            <person name="Hensen N."/>
            <person name="Bonometti L."/>
            <person name="Westerberg I."/>
            <person name="Brannstrom I.O."/>
            <person name="Guillou S."/>
            <person name="Cros-Aarteil S."/>
            <person name="Calhoun S."/>
            <person name="Haridas S."/>
            <person name="Kuo A."/>
            <person name="Mondo S."/>
            <person name="Pangilinan J."/>
            <person name="Riley R."/>
            <person name="LaButti K."/>
            <person name="Andreopoulos B."/>
            <person name="Lipzen A."/>
            <person name="Chen C."/>
            <person name="Yan M."/>
            <person name="Daum C."/>
            <person name="Ng V."/>
            <person name="Clum A."/>
            <person name="Steindorff A."/>
            <person name="Ohm R.A."/>
            <person name="Martin F."/>
            <person name="Silar P."/>
            <person name="Natvig D.O."/>
            <person name="Lalanne C."/>
            <person name="Gautier V."/>
            <person name="Ament-Velasquez S.L."/>
            <person name="Kruys A."/>
            <person name="Hutchinson M.I."/>
            <person name="Powell A.J."/>
            <person name="Barry K."/>
            <person name="Miller A.N."/>
            <person name="Grigoriev I.V."/>
            <person name="Debuchy R."/>
            <person name="Gladieux P."/>
            <person name="Hiltunen Thoren M."/>
            <person name="Johannesson H."/>
        </authorList>
    </citation>
    <scope>NUCLEOTIDE SEQUENCE</scope>
    <source>
        <strain evidence="2">CBS 532.94</strain>
    </source>
</reference>
<dbReference type="Proteomes" id="UP001303760">
    <property type="component" value="Unassembled WGS sequence"/>
</dbReference>
<feature type="non-terminal residue" evidence="2">
    <location>
        <position position="248"/>
    </location>
</feature>
<sequence length="248" mass="26515">MDISTGISTTELLAVVASLVLQHAPSPSRTSGLLNGILCSDAAIDLVIEGLLETRNEQLAERFFRAFVDPARLRRGRSACHNVWDDVSMRLSRATVLKHLELEPVSFLDLISEGAPAHEDSDAQLPDDFDWDRPVAPHISPAPESTSSEPEGFEVETNDDMILTTSPIAGPIGVPGRTTGPQLPPLTDSLQSPDFESMAALRDHITATVDLQSTMSKLSIDLPSAAPGKASWNSIKSSASQGLRGILG</sequence>
<feature type="compositionally biased region" description="Low complexity" evidence="1">
    <location>
        <begin position="141"/>
        <end position="150"/>
    </location>
</feature>
<feature type="region of interest" description="Disordered" evidence="1">
    <location>
        <begin position="134"/>
        <end position="153"/>
    </location>
</feature>
<accession>A0AAN7C043</accession>
<feature type="region of interest" description="Disordered" evidence="1">
    <location>
        <begin position="225"/>
        <end position="248"/>
    </location>
</feature>
<evidence type="ECO:0000256" key="1">
    <source>
        <dbReference type="SAM" id="MobiDB-lite"/>
    </source>
</evidence>
<name>A0AAN7C043_9PEZI</name>
<evidence type="ECO:0000313" key="2">
    <source>
        <dbReference type="EMBL" id="KAK4232829.1"/>
    </source>
</evidence>
<dbReference type="AlphaFoldDB" id="A0AAN7C043"/>
<feature type="compositionally biased region" description="Polar residues" evidence="1">
    <location>
        <begin position="231"/>
        <end position="241"/>
    </location>
</feature>
<gene>
    <name evidence="2" type="ORF">C8A03DRAFT_39526</name>
</gene>
<comment type="caution">
    <text evidence="2">The sequence shown here is derived from an EMBL/GenBank/DDBJ whole genome shotgun (WGS) entry which is preliminary data.</text>
</comment>
<keyword evidence="3" id="KW-1185">Reference proteome</keyword>
<protein>
    <submittedName>
        <fullName evidence="2">Uncharacterized protein</fullName>
    </submittedName>
</protein>
<evidence type="ECO:0000313" key="3">
    <source>
        <dbReference type="Proteomes" id="UP001303760"/>
    </source>
</evidence>
<reference evidence="2" key="2">
    <citation type="submission" date="2023-05" db="EMBL/GenBank/DDBJ databases">
        <authorList>
            <consortium name="Lawrence Berkeley National Laboratory"/>
            <person name="Steindorff A."/>
            <person name="Hensen N."/>
            <person name="Bonometti L."/>
            <person name="Westerberg I."/>
            <person name="Brannstrom I.O."/>
            <person name="Guillou S."/>
            <person name="Cros-Aarteil S."/>
            <person name="Calhoun S."/>
            <person name="Haridas S."/>
            <person name="Kuo A."/>
            <person name="Mondo S."/>
            <person name="Pangilinan J."/>
            <person name="Riley R."/>
            <person name="Labutti K."/>
            <person name="Andreopoulos B."/>
            <person name="Lipzen A."/>
            <person name="Chen C."/>
            <person name="Yanf M."/>
            <person name="Daum C."/>
            <person name="Ng V."/>
            <person name="Clum A."/>
            <person name="Ohm R."/>
            <person name="Martin F."/>
            <person name="Silar P."/>
            <person name="Natvig D."/>
            <person name="Lalanne C."/>
            <person name="Gautier V."/>
            <person name="Ament-Velasquez S.L."/>
            <person name="Kruys A."/>
            <person name="Hutchinson M.I."/>
            <person name="Powell A.J."/>
            <person name="Barry K."/>
            <person name="Miller A.N."/>
            <person name="Grigoriev I.V."/>
            <person name="Debuchy R."/>
            <person name="Gladieux P."/>
            <person name="Thoren M.H."/>
            <person name="Johannesson H."/>
        </authorList>
    </citation>
    <scope>NUCLEOTIDE SEQUENCE</scope>
    <source>
        <strain evidence="2">CBS 532.94</strain>
    </source>
</reference>
<proteinExistence type="predicted"/>
<dbReference type="EMBL" id="MU860843">
    <property type="protein sequence ID" value="KAK4232829.1"/>
    <property type="molecule type" value="Genomic_DNA"/>
</dbReference>